<gene>
    <name evidence="3" type="ORF">SAMN05216421_0886</name>
</gene>
<dbReference type="Pfam" id="PF20349">
    <property type="entry name" value="DUF6644"/>
    <property type="match status" value="1"/>
</dbReference>
<dbReference type="RefSeq" id="WP_093392018.1">
    <property type="nucleotide sequence ID" value="NZ_LT629736.1"/>
</dbReference>
<keyword evidence="1" id="KW-0812">Transmembrane</keyword>
<dbReference type="InterPro" id="IPR046586">
    <property type="entry name" value="DUF6644"/>
</dbReference>
<feature type="transmembrane region" description="Helical" evidence="1">
    <location>
        <begin position="64"/>
        <end position="84"/>
    </location>
</feature>
<feature type="domain" description="DUF6644" evidence="2">
    <location>
        <begin position="28"/>
        <end position="155"/>
    </location>
</feature>
<dbReference type="Proteomes" id="UP000243207">
    <property type="component" value="Chromosome I"/>
</dbReference>
<proteinExistence type="predicted"/>
<keyword evidence="1" id="KW-0472">Membrane</keyword>
<feature type="transmembrane region" description="Helical" evidence="1">
    <location>
        <begin position="134"/>
        <end position="153"/>
    </location>
</feature>
<protein>
    <recommendedName>
        <fullName evidence="2">DUF6644 domain-containing protein</fullName>
    </recommendedName>
</protein>
<keyword evidence="4" id="KW-1185">Reference proteome</keyword>
<dbReference type="EMBL" id="LT629736">
    <property type="protein sequence ID" value="SDS08914.1"/>
    <property type="molecule type" value="Genomic_DNA"/>
</dbReference>
<feature type="transmembrane region" description="Helical" evidence="1">
    <location>
        <begin position="21"/>
        <end position="43"/>
    </location>
</feature>
<feature type="transmembrane region" description="Helical" evidence="1">
    <location>
        <begin position="96"/>
        <end position="114"/>
    </location>
</feature>
<dbReference type="STRING" id="487184.SAMN05216421_0886"/>
<evidence type="ECO:0000313" key="4">
    <source>
        <dbReference type="Proteomes" id="UP000243207"/>
    </source>
</evidence>
<dbReference type="AlphaFoldDB" id="A0A1H1PCS2"/>
<evidence type="ECO:0000256" key="1">
    <source>
        <dbReference type="SAM" id="Phobius"/>
    </source>
</evidence>
<reference evidence="4" key="1">
    <citation type="submission" date="2016-10" db="EMBL/GenBank/DDBJ databases">
        <authorList>
            <person name="Varghese N."/>
            <person name="Submissions S."/>
        </authorList>
    </citation>
    <scope>NUCLEOTIDE SEQUENCE [LARGE SCALE GENOMIC DNA]</scope>
    <source>
        <strain evidence="4">NRRL B-51270</strain>
    </source>
</reference>
<evidence type="ECO:0000313" key="3">
    <source>
        <dbReference type="EMBL" id="SDS08914.1"/>
    </source>
</evidence>
<dbReference type="OrthoDB" id="7063120at2"/>
<evidence type="ECO:0000259" key="2">
    <source>
        <dbReference type="Pfam" id="PF20349"/>
    </source>
</evidence>
<accession>A0A1H1PCS2</accession>
<name>A0A1H1PCS2_9GAMM</name>
<keyword evidence="1" id="KW-1133">Transmembrane helix</keyword>
<organism evidence="3 4">
    <name type="scientific">Halopseudomonas xinjiangensis</name>
    <dbReference type="NCBI Taxonomy" id="487184"/>
    <lineage>
        <taxon>Bacteria</taxon>
        <taxon>Pseudomonadati</taxon>
        <taxon>Pseudomonadota</taxon>
        <taxon>Gammaproteobacteria</taxon>
        <taxon>Pseudomonadales</taxon>
        <taxon>Pseudomonadaceae</taxon>
        <taxon>Halopseudomonas</taxon>
    </lineage>
</organism>
<sequence>MTDVWQALSALPPAIWLQRNAVAYLLVNAAHIVSLGLLIGTIITLDLRLLGAFRAVPVSALWPLLSRLAACGLGLAALTGAWLFSVNAPVYVENTAFQAKLGLIAAAVLNALWLHRRQSGSEMHLRSQRAATRFQAALSLCLWLSAVVAGRWIGFL</sequence>